<reference evidence="1" key="1">
    <citation type="submission" date="2023-03" db="EMBL/GenBank/DDBJ databases">
        <title>Massive genome expansion in bonnet fungi (Mycena s.s.) driven by repeated elements and novel gene families across ecological guilds.</title>
        <authorList>
            <consortium name="Lawrence Berkeley National Laboratory"/>
            <person name="Harder C.B."/>
            <person name="Miyauchi S."/>
            <person name="Viragh M."/>
            <person name="Kuo A."/>
            <person name="Thoen E."/>
            <person name="Andreopoulos B."/>
            <person name="Lu D."/>
            <person name="Skrede I."/>
            <person name="Drula E."/>
            <person name="Henrissat B."/>
            <person name="Morin E."/>
            <person name="Kohler A."/>
            <person name="Barry K."/>
            <person name="LaButti K."/>
            <person name="Morin E."/>
            <person name="Salamov A."/>
            <person name="Lipzen A."/>
            <person name="Mereny Z."/>
            <person name="Hegedus B."/>
            <person name="Baldrian P."/>
            <person name="Stursova M."/>
            <person name="Weitz H."/>
            <person name="Taylor A."/>
            <person name="Grigoriev I.V."/>
            <person name="Nagy L.G."/>
            <person name="Martin F."/>
            <person name="Kauserud H."/>
        </authorList>
    </citation>
    <scope>NUCLEOTIDE SEQUENCE</scope>
    <source>
        <strain evidence="1">CBHHK188m</strain>
    </source>
</reference>
<proteinExistence type="predicted"/>
<evidence type="ECO:0000313" key="1">
    <source>
        <dbReference type="EMBL" id="KAJ7713131.1"/>
    </source>
</evidence>
<dbReference type="EMBL" id="JARJLG010000406">
    <property type="protein sequence ID" value="KAJ7713131.1"/>
    <property type="molecule type" value="Genomic_DNA"/>
</dbReference>
<sequence>MGPLIARSGCSPRRLGVYLYEQDLGPIQDCISCLPTVRDLRITWLGASEDDFTNLFDILAEDPPVLPGLASLSIDDCQTDIDVGPLVEMLAARRAGRDGAAQLQSFRLAFDDQDRYEGGADLQKQDKDIELSLERLRGLRSEGLKVDIRSAAKWFSKNISSQMINEIEAGNHS</sequence>
<keyword evidence="2" id="KW-1185">Reference proteome</keyword>
<protein>
    <submittedName>
        <fullName evidence="1">Uncharacterized protein</fullName>
    </submittedName>
</protein>
<evidence type="ECO:0000313" key="2">
    <source>
        <dbReference type="Proteomes" id="UP001215280"/>
    </source>
</evidence>
<organism evidence="1 2">
    <name type="scientific">Mycena maculata</name>
    <dbReference type="NCBI Taxonomy" id="230809"/>
    <lineage>
        <taxon>Eukaryota</taxon>
        <taxon>Fungi</taxon>
        <taxon>Dikarya</taxon>
        <taxon>Basidiomycota</taxon>
        <taxon>Agaricomycotina</taxon>
        <taxon>Agaricomycetes</taxon>
        <taxon>Agaricomycetidae</taxon>
        <taxon>Agaricales</taxon>
        <taxon>Marasmiineae</taxon>
        <taxon>Mycenaceae</taxon>
        <taxon>Mycena</taxon>
    </lineage>
</organism>
<gene>
    <name evidence="1" type="ORF">DFH07DRAFT_1068680</name>
</gene>
<dbReference type="Proteomes" id="UP001215280">
    <property type="component" value="Unassembled WGS sequence"/>
</dbReference>
<name>A0AAD7H5U9_9AGAR</name>
<accession>A0AAD7H5U9</accession>
<comment type="caution">
    <text evidence="1">The sequence shown here is derived from an EMBL/GenBank/DDBJ whole genome shotgun (WGS) entry which is preliminary data.</text>
</comment>
<dbReference type="AlphaFoldDB" id="A0AAD7H5U9"/>